<protein>
    <submittedName>
        <fullName evidence="2">SH3 domain-containing protein</fullName>
    </submittedName>
</protein>
<evidence type="ECO:0000313" key="3">
    <source>
        <dbReference type="Proteomes" id="UP000245629"/>
    </source>
</evidence>
<dbReference type="Proteomes" id="UP000245629">
    <property type="component" value="Chromosome 2"/>
</dbReference>
<dbReference type="Pfam" id="PF08239">
    <property type="entry name" value="SH3_3"/>
    <property type="match status" value="1"/>
</dbReference>
<gene>
    <name evidence="2" type="ORF">DEW08_17995</name>
</gene>
<dbReference type="AlphaFoldDB" id="A0A2S2CTL9"/>
<evidence type="ECO:0000313" key="2">
    <source>
        <dbReference type="EMBL" id="AWK87828.1"/>
    </source>
</evidence>
<proteinExistence type="predicted"/>
<keyword evidence="3" id="KW-1185">Reference proteome</keyword>
<accession>A0A2S2CTL9</accession>
<dbReference type="KEGG" id="azz:DEW08_17995"/>
<feature type="domain" description="SH3b" evidence="1">
    <location>
        <begin position="52"/>
        <end position="103"/>
    </location>
</feature>
<sequence>MRAMTGWWGRALGAAWLLAALLGGMPPGPALAESPVAIGAPLSGEAVLNRDVEVRIGPSQEARIIMTLQQGKVLNALDTPRGTSWTKVAIGGQPIGYVPSDSLDPALMITGRASIGGATAAPPKPAKPGEPAAAASGRTAAVVPKAAWDLAAQVPAQGYVVASRPISATEILDNRKRRGFTLRKGDVVGLLDVSNGQATLTLPGRTRAIAPVDGLIGVVAPYPLPGMPPLEPGMLYAVKLGQYLNHAEGMRAWQSFAAGPGAAYRELPPMVWPVFRGGRALYDVGVGPFTRLQVDGVCGTLAQRGIDCNVIELETF</sequence>
<reference evidence="3" key="1">
    <citation type="submission" date="2018-05" db="EMBL/GenBank/DDBJ databases">
        <title>Azospirillum thermophila sp. nov., a novel isolated from hot spring.</title>
        <authorList>
            <person name="Zhao Z."/>
        </authorList>
    </citation>
    <scope>NUCLEOTIDE SEQUENCE [LARGE SCALE GENOMIC DNA]</scope>
    <source>
        <strain evidence="3">CFH 70021</strain>
    </source>
</reference>
<organism evidence="2 3">
    <name type="scientific">Azospirillum thermophilum</name>
    <dbReference type="NCBI Taxonomy" id="2202148"/>
    <lineage>
        <taxon>Bacteria</taxon>
        <taxon>Pseudomonadati</taxon>
        <taxon>Pseudomonadota</taxon>
        <taxon>Alphaproteobacteria</taxon>
        <taxon>Rhodospirillales</taxon>
        <taxon>Azospirillaceae</taxon>
        <taxon>Azospirillum</taxon>
    </lineage>
</organism>
<name>A0A2S2CTL9_9PROT</name>
<dbReference type="InterPro" id="IPR003646">
    <property type="entry name" value="SH3-like_bac-type"/>
</dbReference>
<dbReference type="EMBL" id="CP029353">
    <property type="protein sequence ID" value="AWK87828.1"/>
    <property type="molecule type" value="Genomic_DNA"/>
</dbReference>
<dbReference type="OrthoDB" id="7298446at2"/>
<dbReference type="Gene3D" id="2.30.30.40">
    <property type="entry name" value="SH3 Domains"/>
    <property type="match status" value="1"/>
</dbReference>
<evidence type="ECO:0000259" key="1">
    <source>
        <dbReference type="Pfam" id="PF08239"/>
    </source>
</evidence>